<accession>A0AAN7KBC9</accession>
<protein>
    <submittedName>
        <fullName evidence="1">Uncharacterized protein</fullName>
    </submittedName>
</protein>
<evidence type="ECO:0000313" key="1">
    <source>
        <dbReference type="EMBL" id="KAK4765688.1"/>
    </source>
</evidence>
<dbReference type="AlphaFoldDB" id="A0AAN7KBC9"/>
<reference evidence="1 2" key="1">
    <citation type="journal article" date="2023" name="Hortic Res">
        <title>Pangenome of water caltrop reveals structural variations and asymmetric subgenome divergence after allopolyploidization.</title>
        <authorList>
            <person name="Zhang X."/>
            <person name="Chen Y."/>
            <person name="Wang L."/>
            <person name="Yuan Y."/>
            <person name="Fang M."/>
            <person name="Shi L."/>
            <person name="Lu R."/>
            <person name="Comes H.P."/>
            <person name="Ma Y."/>
            <person name="Chen Y."/>
            <person name="Huang G."/>
            <person name="Zhou Y."/>
            <person name="Zheng Z."/>
            <person name="Qiu Y."/>
        </authorList>
    </citation>
    <scope>NUCLEOTIDE SEQUENCE [LARGE SCALE GENOMIC DNA]</scope>
    <source>
        <strain evidence="1">F231</strain>
    </source>
</reference>
<keyword evidence="2" id="KW-1185">Reference proteome</keyword>
<dbReference type="EMBL" id="JAXQNO010000023">
    <property type="protein sequence ID" value="KAK4765688.1"/>
    <property type="molecule type" value="Genomic_DNA"/>
</dbReference>
<gene>
    <name evidence="1" type="ORF">SAY86_026778</name>
</gene>
<organism evidence="1 2">
    <name type="scientific">Trapa natans</name>
    <name type="common">Water chestnut</name>
    <dbReference type="NCBI Taxonomy" id="22666"/>
    <lineage>
        <taxon>Eukaryota</taxon>
        <taxon>Viridiplantae</taxon>
        <taxon>Streptophyta</taxon>
        <taxon>Embryophyta</taxon>
        <taxon>Tracheophyta</taxon>
        <taxon>Spermatophyta</taxon>
        <taxon>Magnoliopsida</taxon>
        <taxon>eudicotyledons</taxon>
        <taxon>Gunneridae</taxon>
        <taxon>Pentapetalae</taxon>
        <taxon>rosids</taxon>
        <taxon>malvids</taxon>
        <taxon>Myrtales</taxon>
        <taxon>Lythraceae</taxon>
        <taxon>Trapa</taxon>
    </lineage>
</organism>
<sequence>MLNRHLSTDSSTAENPIWGVWPSFGSTSTAARRATSELHTVLYEPVHLTNRLPTLLLVAFQPHLGRFLSHPGHQVSDKGHHTYGCCHSLPSEQDNCTLINCLYLAGYYIHIS</sequence>
<proteinExistence type="predicted"/>
<name>A0AAN7KBC9_TRANT</name>
<dbReference type="Proteomes" id="UP001346149">
    <property type="component" value="Unassembled WGS sequence"/>
</dbReference>
<comment type="caution">
    <text evidence="1">The sequence shown here is derived from an EMBL/GenBank/DDBJ whole genome shotgun (WGS) entry which is preliminary data.</text>
</comment>
<evidence type="ECO:0000313" key="2">
    <source>
        <dbReference type="Proteomes" id="UP001346149"/>
    </source>
</evidence>